<gene>
    <name evidence="2" type="ORF">H4W30_007551</name>
</gene>
<dbReference type="Proteomes" id="UP000656548">
    <property type="component" value="Unassembled WGS sequence"/>
</dbReference>
<proteinExistence type="predicted"/>
<evidence type="ECO:0000313" key="2">
    <source>
        <dbReference type="EMBL" id="MBE1580470.1"/>
    </source>
</evidence>
<name>A0ABR9LJ14_9PSEU</name>
<accession>A0ABR9LJ14</accession>
<keyword evidence="3" id="KW-1185">Reference proteome</keyword>
<evidence type="ECO:0000313" key="3">
    <source>
        <dbReference type="Proteomes" id="UP000656548"/>
    </source>
</evidence>
<sequence length="141" mass="15783">MPAWIHDWPAELGDDMVTDLLALHERLLTSAIGSLPNTLFVDAAAIIRQLIKLHTRMNPYDVEIDLRSETQAAATEVLYVLRHANRVAEHATFGALRAADGWVEHANLRVTVAETQARRQKDRSTTHSGRTIGRREVSPAR</sequence>
<protein>
    <submittedName>
        <fullName evidence="2">Uncharacterized protein</fullName>
    </submittedName>
</protein>
<dbReference type="RefSeq" id="WP_192747027.1">
    <property type="nucleotide sequence ID" value="NZ_JADBEJ010000006.1"/>
</dbReference>
<organism evidence="2 3">
    <name type="scientific">Amycolatopsis roodepoortensis</name>
    <dbReference type="NCBI Taxonomy" id="700274"/>
    <lineage>
        <taxon>Bacteria</taxon>
        <taxon>Bacillati</taxon>
        <taxon>Actinomycetota</taxon>
        <taxon>Actinomycetes</taxon>
        <taxon>Pseudonocardiales</taxon>
        <taxon>Pseudonocardiaceae</taxon>
        <taxon>Amycolatopsis</taxon>
    </lineage>
</organism>
<feature type="region of interest" description="Disordered" evidence="1">
    <location>
        <begin position="113"/>
        <end position="141"/>
    </location>
</feature>
<feature type="compositionally biased region" description="Basic and acidic residues" evidence="1">
    <location>
        <begin position="116"/>
        <end position="125"/>
    </location>
</feature>
<reference evidence="2 3" key="1">
    <citation type="submission" date="2020-10" db="EMBL/GenBank/DDBJ databases">
        <title>Sequencing the genomes of 1000 actinobacteria strains.</title>
        <authorList>
            <person name="Klenk H.-P."/>
        </authorList>
    </citation>
    <scope>NUCLEOTIDE SEQUENCE [LARGE SCALE GENOMIC DNA]</scope>
    <source>
        <strain evidence="2 3">DSM 46661</strain>
    </source>
</reference>
<dbReference type="EMBL" id="JADBEJ010000006">
    <property type="protein sequence ID" value="MBE1580470.1"/>
    <property type="molecule type" value="Genomic_DNA"/>
</dbReference>
<comment type="caution">
    <text evidence="2">The sequence shown here is derived from an EMBL/GenBank/DDBJ whole genome shotgun (WGS) entry which is preliminary data.</text>
</comment>
<evidence type="ECO:0000256" key="1">
    <source>
        <dbReference type="SAM" id="MobiDB-lite"/>
    </source>
</evidence>